<evidence type="ECO:0000256" key="1">
    <source>
        <dbReference type="SAM" id="MobiDB-lite"/>
    </source>
</evidence>
<feature type="compositionally biased region" description="Basic and acidic residues" evidence="1">
    <location>
        <begin position="10"/>
        <end position="19"/>
    </location>
</feature>
<keyword evidence="3" id="KW-1185">Reference proteome</keyword>
<evidence type="ECO:0000313" key="3">
    <source>
        <dbReference type="Proteomes" id="UP001054945"/>
    </source>
</evidence>
<dbReference type="AlphaFoldDB" id="A0AAV4NBW1"/>
<sequence length="119" mass="13602">MTNKLKQRKKNESLAKENDFSNNGTGVICSNETSLGHNVSLTSKEDAGEIQNIKSTDHIENYEKDSQKNAVKVFNKKKNARSKLASSQDSFDDDTQPSAFFLIRMLNHWLFILRLMQLH</sequence>
<reference evidence="2 3" key="1">
    <citation type="submission" date="2021-06" db="EMBL/GenBank/DDBJ databases">
        <title>Caerostris extrusa draft genome.</title>
        <authorList>
            <person name="Kono N."/>
            <person name="Arakawa K."/>
        </authorList>
    </citation>
    <scope>NUCLEOTIDE SEQUENCE [LARGE SCALE GENOMIC DNA]</scope>
</reference>
<feature type="region of interest" description="Disordered" evidence="1">
    <location>
        <begin position="1"/>
        <end position="26"/>
    </location>
</feature>
<organism evidence="2 3">
    <name type="scientific">Caerostris extrusa</name>
    <name type="common">Bark spider</name>
    <name type="synonym">Caerostris bankana</name>
    <dbReference type="NCBI Taxonomy" id="172846"/>
    <lineage>
        <taxon>Eukaryota</taxon>
        <taxon>Metazoa</taxon>
        <taxon>Ecdysozoa</taxon>
        <taxon>Arthropoda</taxon>
        <taxon>Chelicerata</taxon>
        <taxon>Arachnida</taxon>
        <taxon>Araneae</taxon>
        <taxon>Araneomorphae</taxon>
        <taxon>Entelegynae</taxon>
        <taxon>Araneoidea</taxon>
        <taxon>Araneidae</taxon>
        <taxon>Caerostris</taxon>
    </lineage>
</organism>
<name>A0AAV4NBW1_CAEEX</name>
<protein>
    <submittedName>
        <fullName evidence="2">Uncharacterized protein</fullName>
    </submittedName>
</protein>
<dbReference type="Proteomes" id="UP001054945">
    <property type="component" value="Unassembled WGS sequence"/>
</dbReference>
<gene>
    <name evidence="2" type="ORF">CEXT_258281</name>
</gene>
<dbReference type="EMBL" id="BPLR01003209">
    <property type="protein sequence ID" value="GIX82138.1"/>
    <property type="molecule type" value="Genomic_DNA"/>
</dbReference>
<proteinExistence type="predicted"/>
<evidence type="ECO:0000313" key="2">
    <source>
        <dbReference type="EMBL" id="GIX82138.1"/>
    </source>
</evidence>
<comment type="caution">
    <text evidence="2">The sequence shown here is derived from an EMBL/GenBank/DDBJ whole genome shotgun (WGS) entry which is preliminary data.</text>
</comment>
<accession>A0AAV4NBW1</accession>